<dbReference type="PANTHER" id="PTHR43648">
    <property type="entry name" value="ELECTRON TRANSFER FLAVOPROTEIN BETA SUBUNIT LYSINE METHYLTRANSFERASE"/>
    <property type="match status" value="1"/>
</dbReference>
<comment type="function">
    <text evidence="6">Methylates ribosomal protein L11.</text>
</comment>
<keyword evidence="4 6" id="KW-0808">Transferase</keyword>
<dbReference type="InterPro" id="IPR004498">
    <property type="entry name" value="Ribosomal_PrmA_MeTrfase"/>
</dbReference>
<evidence type="ECO:0000256" key="2">
    <source>
        <dbReference type="ARBA" id="ARBA00022490"/>
    </source>
</evidence>
<keyword evidence="7" id="KW-0687">Ribonucleoprotein</keyword>
<dbReference type="AlphaFoldDB" id="A0AB33IV38"/>
<comment type="subcellular location">
    <subcellularLocation>
        <location evidence="6">Cytoplasm</location>
    </subcellularLocation>
</comment>
<evidence type="ECO:0000256" key="5">
    <source>
        <dbReference type="ARBA" id="ARBA00022691"/>
    </source>
</evidence>
<comment type="catalytic activity">
    <reaction evidence="6">
        <text>L-lysyl-[protein] + 3 S-adenosyl-L-methionine = N(6),N(6),N(6)-trimethyl-L-lysyl-[protein] + 3 S-adenosyl-L-homocysteine + 3 H(+)</text>
        <dbReference type="Rhea" id="RHEA:54192"/>
        <dbReference type="Rhea" id="RHEA-COMP:9752"/>
        <dbReference type="Rhea" id="RHEA-COMP:13826"/>
        <dbReference type="ChEBI" id="CHEBI:15378"/>
        <dbReference type="ChEBI" id="CHEBI:29969"/>
        <dbReference type="ChEBI" id="CHEBI:57856"/>
        <dbReference type="ChEBI" id="CHEBI:59789"/>
        <dbReference type="ChEBI" id="CHEBI:61961"/>
    </reaction>
</comment>
<dbReference type="GO" id="GO:0008276">
    <property type="term" value="F:protein methyltransferase activity"/>
    <property type="evidence" value="ECO:0007669"/>
    <property type="project" value="UniProtKB-UniRule"/>
</dbReference>
<evidence type="ECO:0000313" key="7">
    <source>
        <dbReference type="EMBL" id="BFO71074.1"/>
    </source>
</evidence>
<keyword evidence="5 6" id="KW-0949">S-adenosyl-L-methionine</keyword>
<dbReference type="PIRSF" id="PIRSF000401">
    <property type="entry name" value="RPL11_MTase"/>
    <property type="match status" value="1"/>
</dbReference>
<dbReference type="NCBIfam" id="NF001785">
    <property type="entry name" value="PRK00517.2-2"/>
    <property type="match status" value="1"/>
</dbReference>
<sequence>MKYIIIKFNIPTGELRQAASELLADSMGEIGFEAFEDTEDGINGYIQEDMFHDEIVSQQIAQLPLEGIHITYTAEKAEDKNWNQEWEEQGFDPISVDGKITIYDAKHTAEAPQLTDLEIGIEPVQAFGSGTHQTTQMIVSQLLALDLSQKRVLDCGCGTGILGIVAAKLGAHEVIGYDIDEWSVENSEHNARLNNVENLTVLLGNSSVLSHVCGVFDVVMANINRNILLDDMHNFKDVMGSNAKLILSGFYTEDAESLIQKATDNGLELLSTTTKDNWCCLVFGN</sequence>
<dbReference type="InterPro" id="IPR050078">
    <property type="entry name" value="Ribosomal_L11_MeTrfase_PrmA"/>
</dbReference>
<name>A0AB33IV38_9BACT</name>
<dbReference type="InterPro" id="IPR029063">
    <property type="entry name" value="SAM-dependent_MTases_sf"/>
</dbReference>
<keyword evidence="7" id="KW-0689">Ribosomal protein</keyword>
<proteinExistence type="inferred from homology"/>
<evidence type="ECO:0000256" key="1">
    <source>
        <dbReference type="ARBA" id="ARBA00009741"/>
    </source>
</evidence>
<dbReference type="EMBL" id="AP035785">
    <property type="protein sequence ID" value="BFO71074.1"/>
    <property type="molecule type" value="Genomic_DNA"/>
</dbReference>
<dbReference type="Pfam" id="PF06325">
    <property type="entry name" value="PrmA"/>
    <property type="match status" value="1"/>
</dbReference>
<dbReference type="GO" id="GO:0005737">
    <property type="term" value="C:cytoplasm"/>
    <property type="evidence" value="ECO:0007669"/>
    <property type="project" value="UniProtKB-SubCell"/>
</dbReference>
<gene>
    <name evidence="6 7" type="primary">prmA</name>
    <name evidence="7" type="ORF">GTC17253_10400</name>
</gene>
<accession>A0AB33IV38</accession>
<dbReference type="GO" id="GO:0032259">
    <property type="term" value="P:methylation"/>
    <property type="evidence" value="ECO:0007669"/>
    <property type="project" value="UniProtKB-KW"/>
</dbReference>
<dbReference type="SUPFAM" id="SSF53335">
    <property type="entry name" value="S-adenosyl-L-methionine-dependent methyltransferases"/>
    <property type="match status" value="1"/>
</dbReference>
<dbReference type="EC" id="2.1.1.-" evidence="6"/>
<evidence type="ECO:0000256" key="6">
    <source>
        <dbReference type="HAMAP-Rule" id="MF_00735"/>
    </source>
</evidence>
<comment type="similarity">
    <text evidence="1 6">Belongs to the methyltransferase superfamily. PrmA family.</text>
</comment>
<feature type="binding site" evidence="6">
    <location>
        <position position="135"/>
    </location>
    <ligand>
        <name>S-adenosyl-L-methionine</name>
        <dbReference type="ChEBI" id="CHEBI:59789"/>
    </ligand>
</feature>
<organism evidence="7">
    <name type="scientific">Prevotella sp. GTC17253</name>
    <dbReference type="NCBI Taxonomy" id="3236793"/>
    <lineage>
        <taxon>Bacteria</taxon>
        <taxon>Pseudomonadati</taxon>
        <taxon>Bacteroidota</taxon>
        <taxon>Bacteroidia</taxon>
        <taxon>Bacteroidales</taxon>
        <taxon>Prevotellaceae</taxon>
        <taxon>Prevotella</taxon>
    </lineage>
</organism>
<dbReference type="HAMAP" id="MF_00735">
    <property type="entry name" value="Methyltr_PrmA"/>
    <property type="match status" value="1"/>
</dbReference>
<dbReference type="Gene3D" id="3.40.50.150">
    <property type="entry name" value="Vaccinia Virus protein VP39"/>
    <property type="match status" value="1"/>
</dbReference>
<dbReference type="CDD" id="cd02440">
    <property type="entry name" value="AdoMet_MTases"/>
    <property type="match status" value="1"/>
</dbReference>
<keyword evidence="2 6" id="KW-0963">Cytoplasm</keyword>
<evidence type="ECO:0000256" key="4">
    <source>
        <dbReference type="ARBA" id="ARBA00022679"/>
    </source>
</evidence>
<feature type="binding site" evidence="6">
    <location>
        <position position="156"/>
    </location>
    <ligand>
        <name>S-adenosyl-L-methionine</name>
        <dbReference type="ChEBI" id="CHEBI:59789"/>
    </ligand>
</feature>
<reference evidence="7" key="1">
    <citation type="submission" date="2024-07" db="EMBL/GenBank/DDBJ databases">
        <title>Complete genome sequence of Prevotella sp. YM-2024 GTC17253.</title>
        <authorList>
            <person name="Hayashi M."/>
            <person name="Muto Y."/>
            <person name="Tanaka K."/>
            <person name="Niwa H."/>
        </authorList>
    </citation>
    <scope>NUCLEOTIDE SEQUENCE</scope>
    <source>
        <strain evidence="7">GTC17253</strain>
    </source>
</reference>
<protein>
    <recommendedName>
        <fullName evidence="6">Ribosomal protein L11 methyltransferase</fullName>
        <shortName evidence="6">L11 Mtase</shortName>
        <ecNumber evidence="6">2.1.1.-</ecNumber>
    </recommendedName>
</protein>
<feature type="binding site" evidence="6">
    <location>
        <position position="178"/>
    </location>
    <ligand>
        <name>S-adenosyl-L-methionine</name>
        <dbReference type="ChEBI" id="CHEBI:59789"/>
    </ligand>
</feature>
<keyword evidence="3 6" id="KW-0489">Methyltransferase</keyword>
<feature type="binding site" evidence="6">
    <location>
        <position position="222"/>
    </location>
    <ligand>
        <name>S-adenosyl-L-methionine</name>
        <dbReference type="ChEBI" id="CHEBI:59789"/>
    </ligand>
</feature>
<evidence type="ECO:0000256" key="3">
    <source>
        <dbReference type="ARBA" id="ARBA00022603"/>
    </source>
</evidence>
<dbReference type="GO" id="GO:0005840">
    <property type="term" value="C:ribosome"/>
    <property type="evidence" value="ECO:0007669"/>
    <property type="project" value="UniProtKB-KW"/>
</dbReference>
<dbReference type="PANTHER" id="PTHR43648:SF1">
    <property type="entry name" value="ELECTRON TRANSFER FLAVOPROTEIN BETA SUBUNIT LYSINE METHYLTRANSFERASE"/>
    <property type="match status" value="1"/>
</dbReference>